<dbReference type="Gene3D" id="3.40.50.1820">
    <property type="entry name" value="alpha/beta hydrolase"/>
    <property type="match status" value="1"/>
</dbReference>
<dbReference type="InterPro" id="IPR002470">
    <property type="entry name" value="Peptidase_S9A"/>
</dbReference>
<dbReference type="Gene3D" id="2.120.10.30">
    <property type="entry name" value="TolB, C-terminal domain"/>
    <property type="match status" value="1"/>
</dbReference>
<evidence type="ECO:0000313" key="5">
    <source>
        <dbReference type="Proteomes" id="UP001143486"/>
    </source>
</evidence>
<dbReference type="PRINTS" id="PR00862">
    <property type="entry name" value="PROLIGOPTASE"/>
</dbReference>
<reference evidence="4" key="2">
    <citation type="submission" date="2023-01" db="EMBL/GenBank/DDBJ databases">
        <authorList>
            <person name="Sun Q."/>
            <person name="Evtushenko L."/>
        </authorList>
    </citation>
    <scope>NUCLEOTIDE SEQUENCE</scope>
    <source>
        <strain evidence="4">VKM B-1513</strain>
    </source>
</reference>
<keyword evidence="1" id="KW-0378">Hydrolase</keyword>
<feature type="signal peptide" evidence="2">
    <location>
        <begin position="1"/>
        <end position="23"/>
    </location>
</feature>
<dbReference type="PANTHER" id="PTHR42776:SF27">
    <property type="entry name" value="DIPEPTIDYL PEPTIDASE FAMILY MEMBER 6"/>
    <property type="match status" value="1"/>
</dbReference>
<dbReference type="InterPro" id="IPR029058">
    <property type="entry name" value="AB_hydrolase_fold"/>
</dbReference>
<dbReference type="AlphaFoldDB" id="A0A9W6IKL1"/>
<proteinExistence type="predicted"/>
<dbReference type="Proteomes" id="UP001143486">
    <property type="component" value="Unassembled WGS sequence"/>
</dbReference>
<evidence type="ECO:0000259" key="3">
    <source>
        <dbReference type="Pfam" id="PF00326"/>
    </source>
</evidence>
<dbReference type="SUPFAM" id="SSF82171">
    <property type="entry name" value="DPP6 N-terminal domain-like"/>
    <property type="match status" value="1"/>
</dbReference>
<dbReference type="PANTHER" id="PTHR42776">
    <property type="entry name" value="SERINE PEPTIDASE S9 FAMILY MEMBER"/>
    <property type="match status" value="1"/>
</dbReference>
<dbReference type="GO" id="GO:0004252">
    <property type="term" value="F:serine-type endopeptidase activity"/>
    <property type="evidence" value="ECO:0007669"/>
    <property type="project" value="InterPro"/>
</dbReference>
<gene>
    <name evidence="4" type="ORF">GCM10017621_03180</name>
</gene>
<evidence type="ECO:0000256" key="2">
    <source>
        <dbReference type="SAM" id="SignalP"/>
    </source>
</evidence>
<comment type="caution">
    <text evidence="4">The sequence shown here is derived from an EMBL/GenBank/DDBJ whole genome shotgun (WGS) entry which is preliminary data.</text>
</comment>
<dbReference type="EMBL" id="BSFE01000001">
    <property type="protein sequence ID" value="GLK50810.1"/>
    <property type="molecule type" value="Genomic_DNA"/>
</dbReference>
<keyword evidence="2" id="KW-0732">Signal</keyword>
<accession>A0A9W6IKL1</accession>
<feature type="chain" id="PRO_5040903364" evidence="2">
    <location>
        <begin position="24"/>
        <end position="644"/>
    </location>
</feature>
<dbReference type="Pfam" id="PF00326">
    <property type="entry name" value="Peptidase_S9"/>
    <property type="match status" value="1"/>
</dbReference>
<protein>
    <submittedName>
        <fullName evidence="4">Prolyl oligopeptidase</fullName>
    </submittedName>
</protein>
<dbReference type="InterPro" id="IPR001375">
    <property type="entry name" value="Peptidase_S9_cat"/>
</dbReference>
<evidence type="ECO:0000313" key="4">
    <source>
        <dbReference type="EMBL" id="GLK50810.1"/>
    </source>
</evidence>
<evidence type="ECO:0000256" key="1">
    <source>
        <dbReference type="ARBA" id="ARBA00022801"/>
    </source>
</evidence>
<keyword evidence="5" id="KW-1185">Reference proteome</keyword>
<reference evidence="4" key="1">
    <citation type="journal article" date="2014" name="Int. J. Syst. Evol. Microbiol.">
        <title>Complete genome sequence of Corynebacterium casei LMG S-19264T (=DSM 44701T), isolated from a smear-ripened cheese.</title>
        <authorList>
            <consortium name="US DOE Joint Genome Institute (JGI-PGF)"/>
            <person name="Walter F."/>
            <person name="Albersmeier A."/>
            <person name="Kalinowski J."/>
            <person name="Ruckert C."/>
        </authorList>
    </citation>
    <scope>NUCLEOTIDE SEQUENCE</scope>
    <source>
        <strain evidence="4">VKM B-1513</strain>
    </source>
</reference>
<dbReference type="GO" id="GO:0006508">
    <property type="term" value="P:proteolysis"/>
    <property type="evidence" value="ECO:0007669"/>
    <property type="project" value="InterPro"/>
</dbReference>
<dbReference type="SUPFAM" id="SSF53474">
    <property type="entry name" value="alpha/beta-Hydrolases"/>
    <property type="match status" value="1"/>
</dbReference>
<dbReference type="InterPro" id="IPR011042">
    <property type="entry name" value="6-blade_b-propeller_TolB-like"/>
</dbReference>
<feature type="domain" description="Peptidase S9 prolyl oligopeptidase catalytic" evidence="3">
    <location>
        <begin position="429"/>
        <end position="642"/>
    </location>
</feature>
<organism evidence="4 5">
    <name type="scientific">Maricaulis virginensis</name>
    <dbReference type="NCBI Taxonomy" id="144022"/>
    <lineage>
        <taxon>Bacteria</taxon>
        <taxon>Pseudomonadati</taxon>
        <taxon>Pseudomonadota</taxon>
        <taxon>Alphaproteobacteria</taxon>
        <taxon>Maricaulales</taxon>
        <taxon>Maricaulaceae</taxon>
        <taxon>Maricaulis</taxon>
    </lineage>
</organism>
<name>A0A9W6IKL1_9PROT</name>
<sequence length="644" mass="70266">MRCMRLFLWIAVLLAASSSGALAQPLEAFVQEPHMRLAELSPDGRHLAFTTETDGRLTLVVHDLVDQQGQSVDVSEVRPIDLRWADDRMLLLMASDVTAYLGLRGTLDFSAIVAIDTEDGLSSRQLLRNVRRAAINFSGGRVVGLDADEGRVFVPLLDQNFDINLMSVDPRSGSSRIAFRGSRWTRDWQVGANGEVLARIDYASEVQRETIRVPDGSGWRIISEQTGVERPSVGLAGEMPDGRFAVTTTFTNGSGRRGLYAFSLETGEITGAIFEHPEFDITGVISDPYTQQVLGVSWDEALPRVEWFDPRFAEIQAILDQAAAGQNPAIVSWSRDLSRILFVTQSEAQAPVYYLFDTVTPAIHPLAETHAGLPAGSLRPRQHITYPARDGTRIEAYLTVPEGEGPFPTVLLPHGGPATRDTGGFDPLAHFLASRGYAVIQPNFRGSGGYGDAWEFAGHGEWGTGVMQHDLSDAVAALTTAGIADPARVCIVGGSYGGYAALAGAVFTPDLYRCAVAIAGVSDVEELIELVENRYGRRHWLGAAWADRFTGEGDQSLADAMRAISPANFAENARAPILLIHGRDDSVVPFSQSQIMQRALRREHKDVELVAVDNGDHWLTSTQMRREVYGALETFLAEHIGEQP</sequence>